<dbReference type="GeneID" id="70191938"/>
<dbReference type="InterPro" id="IPR052337">
    <property type="entry name" value="SAT4-like"/>
</dbReference>
<dbReference type="AlphaFoldDB" id="A0A9P8YIW8"/>
<feature type="transmembrane region" description="Helical" evidence="7">
    <location>
        <begin position="74"/>
        <end position="98"/>
    </location>
</feature>
<evidence type="ECO:0000259" key="8">
    <source>
        <dbReference type="Pfam" id="PF20684"/>
    </source>
</evidence>
<dbReference type="Pfam" id="PF20684">
    <property type="entry name" value="Fung_rhodopsin"/>
    <property type="match status" value="1"/>
</dbReference>
<feature type="compositionally biased region" description="Polar residues" evidence="6">
    <location>
        <begin position="704"/>
        <end position="720"/>
    </location>
</feature>
<feature type="compositionally biased region" description="Low complexity" evidence="6">
    <location>
        <begin position="480"/>
        <end position="512"/>
    </location>
</feature>
<dbReference type="RefSeq" id="XP_046017920.1">
    <property type="nucleotide sequence ID" value="XM_046162392.1"/>
</dbReference>
<keyword evidence="3 7" id="KW-1133">Transmembrane helix</keyword>
<feature type="transmembrane region" description="Helical" evidence="7">
    <location>
        <begin position="38"/>
        <end position="54"/>
    </location>
</feature>
<feature type="region of interest" description="Disordered" evidence="6">
    <location>
        <begin position="480"/>
        <end position="514"/>
    </location>
</feature>
<dbReference type="Proteomes" id="UP000756346">
    <property type="component" value="Unassembled WGS sequence"/>
</dbReference>
<dbReference type="InterPro" id="IPR049326">
    <property type="entry name" value="Rhodopsin_dom_fungi"/>
</dbReference>
<feature type="transmembrane region" description="Helical" evidence="7">
    <location>
        <begin position="6"/>
        <end position="26"/>
    </location>
</feature>
<dbReference type="PANTHER" id="PTHR33048">
    <property type="entry name" value="PTH11-LIKE INTEGRAL MEMBRANE PROTEIN (AFU_ORTHOLOGUE AFUA_5G11245)"/>
    <property type="match status" value="1"/>
</dbReference>
<feature type="compositionally biased region" description="Polar residues" evidence="6">
    <location>
        <begin position="356"/>
        <end position="376"/>
    </location>
</feature>
<sequence length="820" mass="89218">MSNEVIAATTTSFVFALLAVGLRLYARIALVKKLYGEDYILTSSFVVAMSWWVIKVVGATRNADDGNIRLLAIISWYGTIAWGLCSALTKLSIVYQYWRVFEDIRWVRQLCNILMALLVLYGLYSFLGAILMCIPVSHAWAPLGSPGGSCADPRIYYYLTSSVNIFADVIIFALPVKPVLNLKIPLKQRLALLCCFTFGAFVIICSIVRLYWLVEQMGMKPSRDVVEKVTIWAGIEMMSSIICTCFPVLRPLVMRWFPKLMSGSLGSSARSRISKHLHHHNHAGPPRQKQQQPPVPDQSPKKSQESGSDSNGDYAQRFELDSQQHQQQLQSQAAPKPLTTKSAESRQEQGVAGIPQNVQQHVSWNNRPFENTSQPQGPRHPQFHHNNAGSTGTGSRSLSSPAPPYESRTTSPAPNIVPSGGTMHNNLDQITYPAQVSDQPRPGFMPVSPESTYGSFRASTVSALSHHPGQNGGGNFLYGTRSSRSSGSLRGSLLERMSGSGSGSGPSSSTSTPNLSHLYYTGGVGQHAGVGANSSYYYRASSSSSVYSRYSSSTAAKGFRGLTSGSLSSFGTSTVTSTASGGGTGSTMNTIIDHDDEDDVADVASGRREGLSSADGKMAVGVEDISATLDSAIANLQERSKARNNYNYDNNNNTQSTTALSPLSYSSQSPHDADDRDAGDDSNDDDDDDDDGEEFICHTATYAVGNNNNPWQKRTPSSSKEVLEQPRSPHPASPAVSPIKPTPRLVLPPLFFQPEHAEYEHYRMSVSQPHLPSFMPPTRGLPAIPQTPTRSSLDLEDEYRGKRKSRRSVVSPMGMFEMAA</sequence>
<protein>
    <recommendedName>
        <fullName evidence="8">Rhodopsin domain-containing protein</fullName>
    </recommendedName>
</protein>
<feature type="region of interest" description="Disordered" evidence="6">
    <location>
        <begin position="773"/>
        <end position="820"/>
    </location>
</feature>
<evidence type="ECO:0000256" key="3">
    <source>
        <dbReference type="ARBA" id="ARBA00022989"/>
    </source>
</evidence>
<comment type="caution">
    <text evidence="9">The sequence shown here is derived from an EMBL/GenBank/DDBJ whole genome shotgun (WGS) entry which is preliminary data.</text>
</comment>
<evidence type="ECO:0000256" key="7">
    <source>
        <dbReference type="SAM" id="Phobius"/>
    </source>
</evidence>
<dbReference type="GO" id="GO:0016020">
    <property type="term" value="C:membrane"/>
    <property type="evidence" value="ECO:0007669"/>
    <property type="project" value="UniProtKB-SubCell"/>
</dbReference>
<feature type="transmembrane region" description="Helical" evidence="7">
    <location>
        <begin position="155"/>
        <end position="178"/>
    </location>
</feature>
<feature type="compositionally biased region" description="Acidic residues" evidence="6">
    <location>
        <begin position="677"/>
        <end position="694"/>
    </location>
</feature>
<dbReference type="EMBL" id="JAGTJQ010000001">
    <property type="protein sequence ID" value="KAH7039865.1"/>
    <property type="molecule type" value="Genomic_DNA"/>
</dbReference>
<name>A0A9P8YIW8_9PEZI</name>
<feature type="region of interest" description="Disordered" evidence="6">
    <location>
        <begin position="643"/>
        <end position="741"/>
    </location>
</feature>
<feature type="compositionally biased region" description="Low complexity" evidence="6">
    <location>
        <begin position="389"/>
        <end position="400"/>
    </location>
</feature>
<keyword evidence="4 7" id="KW-0472">Membrane</keyword>
<dbReference type="PANTHER" id="PTHR33048:SF47">
    <property type="entry name" value="INTEGRAL MEMBRANE PROTEIN-RELATED"/>
    <property type="match status" value="1"/>
</dbReference>
<feature type="compositionally biased region" description="Polar residues" evidence="6">
    <location>
        <begin position="654"/>
        <end position="670"/>
    </location>
</feature>
<feature type="transmembrane region" description="Helical" evidence="7">
    <location>
        <begin position="190"/>
        <end position="211"/>
    </location>
</feature>
<accession>A0A9P8YIW8</accession>
<gene>
    <name evidence="9" type="ORF">B0I36DRAFT_426453</name>
</gene>
<evidence type="ECO:0000313" key="9">
    <source>
        <dbReference type="EMBL" id="KAH7039865.1"/>
    </source>
</evidence>
<dbReference type="OrthoDB" id="2496787at2759"/>
<feature type="region of interest" description="Disordered" evidence="6">
    <location>
        <begin position="276"/>
        <end position="418"/>
    </location>
</feature>
<evidence type="ECO:0000256" key="6">
    <source>
        <dbReference type="SAM" id="MobiDB-lite"/>
    </source>
</evidence>
<feature type="region of interest" description="Disordered" evidence="6">
    <location>
        <begin position="570"/>
        <end position="598"/>
    </location>
</feature>
<feature type="domain" description="Rhodopsin" evidence="8">
    <location>
        <begin position="22"/>
        <end position="254"/>
    </location>
</feature>
<organism evidence="9 10">
    <name type="scientific">Microdochium trichocladiopsis</name>
    <dbReference type="NCBI Taxonomy" id="1682393"/>
    <lineage>
        <taxon>Eukaryota</taxon>
        <taxon>Fungi</taxon>
        <taxon>Dikarya</taxon>
        <taxon>Ascomycota</taxon>
        <taxon>Pezizomycotina</taxon>
        <taxon>Sordariomycetes</taxon>
        <taxon>Xylariomycetidae</taxon>
        <taxon>Xylariales</taxon>
        <taxon>Microdochiaceae</taxon>
        <taxon>Microdochium</taxon>
    </lineage>
</organism>
<evidence type="ECO:0000256" key="1">
    <source>
        <dbReference type="ARBA" id="ARBA00004141"/>
    </source>
</evidence>
<comment type="similarity">
    <text evidence="5">Belongs to the SAT4 family.</text>
</comment>
<feature type="compositionally biased region" description="Low complexity" evidence="6">
    <location>
        <begin position="323"/>
        <end position="332"/>
    </location>
</feature>
<proteinExistence type="inferred from homology"/>
<evidence type="ECO:0000256" key="5">
    <source>
        <dbReference type="ARBA" id="ARBA00038359"/>
    </source>
</evidence>
<feature type="transmembrane region" description="Helical" evidence="7">
    <location>
        <begin position="110"/>
        <end position="143"/>
    </location>
</feature>
<reference evidence="9" key="1">
    <citation type="journal article" date="2021" name="Nat. Commun.">
        <title>Genetic determinants of endophytism in the Arabidopsis root mycobiome.</title>
        <authorList>
            <person name="Mesny F."/>
            <person name="Miyauchi S."/>
            <person name="Thiergart T."/>
            <person name="Pickel B."/>
            <person name="Atanasova L."/>
            <person name="Karlsson M."/>
            <person name="Huettel B."/>
            <person name="Barry K.W."/>
            <person name="Haridas S."/>
            <person name="Chen C."/>
            <person name="Bauer D."/>
            <person name="Andreopoulos W."/>
            <person name="Pangilinan J."/>
            <person name="LaButti K."/>
            <person name="Riley R."/>
            <person name="Lipzen A."/>
            <person name="Clum A."/>
            <person name="Drula E."/>
            <person name="Henrissat B."/>
            <person name="Kohler A."/>
            <person name="Grigoriev I.V."/>
            <person name="Martin F.M."/>
            <person name="Hacquard S."/>
        </authorList>
    </citation>
    <scope>NUCLEOTIDE SEQUENCE</scope>
    <source>
        <strain evidence="9">MPI-CAGE-CH-0230</strain>
    </source>
</reference>
<keyword evidence="2 7" id="KW-0812">Transmembrane</keyword>
<evidence type="ECO:0000256" key="4">
    <source>
        <dbReference type="ARBA" id="ARBA00023136"/>
    </source>
</evidence>
<feature type="compositionally biased region" description="Low complexity" evidence="6">
    <location>
        <begin position="644"/>
        <end position="653"/>
    </location>
</feature>
<feature type="compositionally biased region" description="Low complexity" evidence="6">
    <location>
        <begin position="570"/>
        <end position="579"/>
    </location>
</feature>
<evidence type="ECO:0000256" key="2">
    <source>
        <dbReference type="ARBA" id="ARBA00022692"/>
    </source>
</evidence>
<evidence type="ECO:0000313" key="10">
    <source>
        <dbReference type="Proteomes" id="UP000756346"/>
    </source>
</evidence>
<keyword evidence="10" id="KW-1185">Reference proteome</keyword>
<comment type="subcellular location">
    <subcellularLocation>
        <location evidence="1">Membrane</location>
        <topology evidence="1">Multi-pass membrane protein</topology>
    </subcellularLocation>
</comment>